<reference evidence="2 3" key="1">
    <citation type="submission" date="2018-12" db="EMBL/GenBank/DDBJ databases">
        <title>Draft Genome Sequence of Chryseobacterium arthrosphaerae strain ED882-96 Isolated from the Blood of a Patient with Liver Cirrhosis in Taiwan.</title>
        <authorList>
            <person name="Lin J.-N."/>
            <person name="Lai C.-H."/>
            <person name="Yang C.-H."/>
            <person name="Huang Y.-H."/>
        </authorList>
    </citation>
    <scope>NUCLEOTIDE SEQUENCE [LARGE SCALE GENOMIC DNA]</scope>
    <source>
        <strain evidence="2 3">ED882-96</strain>
    </source>
</reference>
<feature type="compositionally biased region" description="Basic and acidic residues" evidence="1">
    <location>
        <begin position="1"/>
        <end position="13"/>
    </location>
</feature>
<evidence type="ECO:0000313" key="3">
    <source>
        <dbReference type="Proteomes" id="UP000276953"/>
    </source>
</evidence>
<dbReference type="AlphaFoldDB" id="A0A432DSE3"/>
<organism evidence="2 3">
    <name type="scientific">Chryseobacterium arthrosphaerae</name>
    <dbReference type="NCBI Taxonomy" id="651561"/>
    <lineage>
        <taxon>Bacteria</taxon>
        <taxon>Pseudomonadati</taxon>
        <taxon>Bacteroidota</taxon>
        <taxon>Flavobacteriia</taxon>
        <taxon>Flavobacteriales</taxon>
        <taxon>Weeksellaceae</taxon>
        <taxon>Chryseobacterium group</taxon>
        <taxon>Chryseobacterium</taxon>
    </lineage>
</organism>
<proteinExistence type="predicted"/>
<sequence>MECFRTDPERAVDQESSAMGSIDPTEGGKTSRTNLQMNFKHIISSSEQIDAMAFYSKYNFNLYSDFTFYLKDKDHGDEIQQTDGRNITVPK</sequence>
<dbReference type="EMBL" id="RYFC01000003">
    <property type="protein sequence ID" value="RTZ46034.1"/>
    <property type="molecule type" value="Genomic_DNA"/>
</dbReference>
<dbReference type="Proteomes" id="UP000276953">
    <property type="component" value="Unassembled WGS sequence"/>
</dbReference>
<comment type="caution">
    <text evidence="2">The sequence shown here is derived from an EMBL/GenBank/DDBJ whole genome shotgun (WGS) entry which is preliminary data.</text>
</comment>
<accession>A0A432DSE3</accession>
<evidence type="ECO:0008006" key="4">
    <source>
        <dbReference type="Google" id="ProtNLM"/>
    </source>
</evidence>
<evidence type="ECO:0000256" key="1">
    <source>
        <dbReference type="SAM" id="MobiDB-lite"/>
    </source>
</evidence>
<gene>
    <name evidence="2" type="ORF">EJ377_15905</name>
</gene>
<feature type="region of interest" description="Disordered" evidence="1">
    <location>
        <begin position="1"/>
        <end position="31"/>
    </location>
</feature>
<protein>
    <recommendedName>
        <fullName evidence="4">TonB-dependent receptor</fullName>
    </recommendedName>
</protein>
<name>A0A432DSE3_9FLAO</name>
<evidence type="ECO:0000313" key="2">
    <source>
        <dbReference type="EMBL" id="RTZ46034.1"/>
    </source>
</evidence>